<dbReference type="AlphaFoldDB" id="A0A645D9P6"/>
<dbReference type="InterPro" id="IPR014867">
    <property type="entry name" value="Spore_coat_CotH_CotH2/3/7"/>
</dbReference>
<name>A0A645D9P6_9ZZZZ</name>
<accession>A0A645D9P6</accession>
<proteinExistence type="predicted"/>
<protein>
    <recommendedName>
        <fullName evidence="2">Inner spore coat protein H</fullName>
    </recommendedName>
</protein>
<dbReference type="EMBL" id="VSSQ01033676">
    <property type="protein sequence ID" value="MPM85342.1"/>
    <property type="molecule type" value="Genomic_DNA"/>
</dbReference>
<dbReference type="Pfam" id="PF08757">
    <property type="entry name" value="CotH"/>
    <property type="match status" value="1"/>
</dbReference>
<comment type="caution">
    <text evidence="1">The sequence shown here is derived from an EMBL/GenBank/DDBJ whole genome shotgun (WGS) entry which is preliminary data.</text>
</comment>
<evidence type="ECO:0000313" key="1">
    <source>
        <dbReference type="EMBL" id="MPM85342.1"/>
    </source>
</evidence>
<evidence type="ECO:0008006" key="2">
    <source>
        <dbReference type="Google" id="ProtNLM"/>
    </source>
</evidence>
<sequence>MSLDLWNDLAATSPDVNGNTAEFEYCELVVNGYYGGIYGLVRPVDGETLAIDDDENARFYQFNLDFNDAATAQYIEDPLGKLPTLAELKYPKEFQSDADLWSPLIRYCNLFCANLREPTLADLEAMFNQSNAIDYSLFTACASGYDNLYKNMYMIWRQDTDGKYRFYRVPWDLDFTFGDYYGDVSPLHMIFSMNNVSDSRLTHDMQDWLALDSGEMKQAFYARWKELRASLFSESALQARMAEQVAILQQNGAYQRDDARWKESPASADLTNTFAFLHARLAFLDRYFAELTQSSPSE</sequence>
<organism evidence="1">
    <name type="scientific">bioreactor metagenome</name>
    <dbReference type="NCBI Taxonomy" id="1076179"/>
    <lineage>
        <taxon>unclassified sequences</taxon>
        <taxon>metagenomes</taxon>
        <taxon>ecological metagenomes</taxon>
    </lineage>
</organism>
<reference evidence="1" key="1">
    <citation type="submission" date="2019-08" db="EMBL/GenBank/DDBJ databases">
        <authorList>
            <person name="Kucharzyk K."/>
            <person name="Murdoch R.W."/>
            <person name="Higgins S."/>
            <person name="Loffler F."/>
        </authorList>
    </citation>
    <scope>NUCLEOTIDE SEQUENCE</scope>
</reference>
<gene>
    <name evidence="1" type="ORF">SDC9_132420</name>
</gene>